<dbReference type="CDD" id="cd00086">
    <property type="entry name" value="homeodomain"/>
    <property type="match status" value="1"/>
</dbReference>
<dbReference type="PANTHER" id="PTHR24323">
    <property type="entry name" value="CEH-10 HOMEODOMAIN-CONTAINING HOMOLOG"/>
    <property type="match status" value="1"/>
</dbReference>
<evidence type="ECO:0000256" key="4">
    <source>
        <dbReference type="ARBA" id="ARBA00023125"/>
    </source>
</evidence>
<feature type="region of interest" description="Disordered" evidence="9">
    <location>
        <begin position="92"/>
        <end position="169"/>
    </location>
</feature>
<organism evidence="11 12">
    <name type="scientific">Rhodocollybia butyracea</name>
    <dbReference type="NCBI Taxonomy" id="206335"/>
    <lineage>
        <taxon>Eukaryota</taxon>
        <taxon>Fungi</taxon>
        <taxon>Dikarya</taxon>
        <taxon>Basidiomycota</taxon>
        <taxon>Agaricomycotina</taxon>
        <taxon>Agaricomycetes</taxon>
        <taxon>Agaricomycetidae</taxon>
        <taxon>Agaricales</taxon>
        <taxon>Marasmiineae</taxon>
        <taxon>Omphalotaceae</taxon>
        <taxon>Rhodocollybia</taxon>
    </lineage>
</organism>
<feature type="compositionally biased region" description="Polar residues" evidence="9">
    <location>
        <begin position="594"/>
        <end position="603"/>
    </location>
</feature>
<sequence>MHPRALSIPHSLSHNNFYQRPQTLMDPSDFRAFYPYTPNEVKHRKRTTSAQLKILESVFKRDTKPNAALRNELATQLDMTARGVQVWFQNRRAKEKNKAGKSSSLVRDTDEPRDPAGTETIILPQSTFPGDLPEFGDSSSQESSPSGTSPPQLHLNTAHSSWQSSPLDTPEDFRLSGDLDACLIRRGSLPGDGLYSDDSLAGHFDPFARRRSVDASLHRLAANPYANLARAKNSVLSGARYLPSNDFNASLHARHSSADSRAYRFSPPGLPGSPSPSPMSAYHSSIRSSLPDNQLMAFSTRPVSSPLPGPLPSPDYSFGIANTTLRSPDSERNSPDHGFMFRGEDLDTEDDAGSTSYDGYSRFGSIASIGTSESSNTSYYSEVGNCVDPTNGSENASHSQHRRNSGHFAGLMSGLNVGGLQSQSPQQNQAPSITAAGASTVPVAPIPVSAGGLRLDLKDGDITSTYPSPSSTVSPGGSPNERNSSSTSSSLSLSSELIHALQSKPEVNHLSTYSPSQPLQHHNNPPARDSEVPFYLAENKYSPIALPTASIEFPGNEFHFASPQDNSDNFGAGNSGSDRYPVGIDGIGHDFASHHQNGSQDQGFTIYDSIDPSSTTSFM</sequence>
<feature type="region of interest" description="Disordered" evidence="9">
    <location>
        <begin position="260"/>
        <end position="284"/>
    </location>
</feature>
<dbReference type="Gene3D" id="1.10.10.60">
    <property type="entry name" value="Homeodomain-like"/>
    <property type="match status" value="1"/>
</dbReference>
<evidence type="ECO:0000256" key="5">
    <source>
        <dbReference type="ARBA" id="ARBA00023155"/>
    </source>
</evidence>
<dbReference type="GO" id="GO:0000981">
    <property type="term" value="F:DNA-binding transcription factor activity, RNA polymerase II-specific"/>
    <property type="evidence" value="ECO:0007669"/>
    <property type="project" value="InterPro"/>
</dbReference>
<dbReference type="Pfam" id="PF00046">
    <property type="entry name" value="Homeodomain"/>
    <property type="match status" value="1"/>
</dbReference>
<dbReference type="SUPFAM" id="SSF46689">
    <property type="entry name" value="Homeodomain-like"/>
    <property type="match status" value="1"/>
</dbReference>
<evidence type="ECO:0000256" key="3">
    <source>
        <dbReference type="ARBA" id="ARBA00004586"/>
    </source>
</evidence>
<feature type="compositionally biased region" description="Polar residues" evidence="9">
    <location>
        <begin position="509"/>
        <end position="523"/>
    </location>
</feature>
<dbReference type="SMART" id="SM00389">
    <property type="entry name" value="HOX"/>
    <property type="match status" value="1"/>
</dbReference>
<feature type="compositionally biased region" description="Pro residues" evidence="9">
    <location>
        <begin position="268"/>
        <end position="277"/>
    </location>
</feature>
<name>A0A9P5PFM9_9AGAR</name>
<feature type="region of interest" description="Disordered" evidence="9">
    <location>
        <begin position="593"/>
        <end position="619"/>
    </location>
</feature>
<dbReference type="PROSITE" id="PS50071">
    <property type="entry name" value="HOMEOBOX_2"/>
    <property type="match status" value="1"/>
</dbReference>
<feature type="compositionally biased region" description="Low complexity" evidence="9">
    <location>
        <begin position="463"/>
        <end position="495"/>
    </location>
</feature>
<feature type="region of interest" description="Disordered" evidence="9">
    <location>
        <begin position="459"/>
        <end position="495"/>
    </location>
</feature>
<dbReference type="InterPro" id="IPR001356">
    <property type="entry name" value="HD"/>
</dbReference>
<dbReference type="AlphaFoldDB" id="A0A9P5PFM9"/>
<evidence type="ECO:0000259" key="10">
    <source>
        <dbReference type="PROSITE" id="PS50071"/>
    </source>
</evidence>
<feature type="DNA-binding region" description="Homeobox" evidence="7">
    <location>
        <begin position="40"/>
        <end position="99"/>
    </location>
</feature>
<proteinExistence type="predicted"/>
<comment type="subcellular location">
    <subcellularLocation>
        <location evidence="2">Endomembrane system</location>
        <topology evidence="2">Multi-pass membrane protein</topology>
    </subcellularLocation>
    <subcellularLocation>
        <location evidence="3">Endoplasmic reticulum membrane</location>
    </subcellularLocation>
    <subcellularLocation>
        <location evidence="1 7 8">Nucleus</location>
    </subcellularLocation>
</comment>
<feature type="compositionally biased region" description="Polar residues" evidence="9">
    <location>
        <begin position="154"/>
        <end position="167"/>
    </location>
</feature>
<dbReference type="GO" id="GO:0005634">
    <property type="term" value="C:nucleus"/>
    <property type="evidence" value="ECO:0007669"/>
    <property type="project" value="UniProtKB-SubCell"/>
</dbReference>
<dbReference type="InterPro" id="IPR051775">
    <property type="entry name" value="Homeobox_domain"/>
</dbReference>
<keyword evidence="12" id="KW-1185">Reference proteome</keyword>
<comment type="caution">
    <text evidence="11">The sequence shown here is derived from an EMBL/GenBank/DDBJ whole genome shotgun (WGS) entry which is preliminary data.</text>
</comment>
<keyword evidence="4 7" id="KW-0238">DNA-binding</keyword>
<dbReference type="PANTHER" id="PTHR24323:SF7">
    <property type="entry name" value="HOMEOBOX DOMAIN-CONTAINING PROTEIN"/>
    <property type="match status" value="1"/>
</dbReference>
<dbReference type="InterPro" id="IPR009057">
    <property type="entry name" value="Homeodomain-like_sf"/>
</dbReference>
<dbReference type="OrthoDB" id="6159439at2759"/>
<dbReference type="GO" id="GO:0000976">
    <property type="term" value="F:transcription cis-regulatory region binding"/>
    <property type="evidence" value="ECO:0007669"/>
    <property type="project" value="TreeGrafter"/>
</dbReference>
<keyword evidence="5 7" id="KW-0371">Homeobox</keyword>
<evidence type="ECO:0000256" key="6">
    <source>
        <dbReference type="ARBA" id="ARBA00023242"/>
    </source>
</evidence>
<dbReference type="PROSITE" id="PS00027">
    <property type="entry name" value="HOMEOBOX_1"/>
    <property type="match status" value="1"/>
</dbReference>
<reference evidence="11" key="1">
    <citation type="submission" date="2020-11" db="EMBL/GenBank/DDBJ databases">
        <authorList>
            <consortium name="DOE Joint Genome Institute"/>
            <person name="Ahrendt S."/>
            <person name="Riley R."/>
            <person name="Andreopoulos W."/>
            <person name="Labutti K."/>
            <person name="Pangilinan J."/>
            <person name="Ruiz-Duenas F.J."/>
            <person name="Barrasa J.M."/>
            <person name="Sanchez-Garcia M."/>
            <person name="Camarero S."/>
            <person name="Miyauchi S."/>
            <person name="Serrano A."/>
            <person name="Linde D."/>
            <person name="Babiker R."/>
            <person name="Drula E."/>
            <person name="Ayuso-Fernandez I."/>
            <person name="Pacheco R."/>
            <person name="Padilla G."/>
            <person name="Ferreira P."/>
            <person name="Barriuso J."/>
            <person name="Kellner H."/>
            <person name="Castanera R."/>
            <person name="Alfaro M."/>
            <person name="Ramirez L."/>
            <person name="Pisabarro A.G."/>
            <person name="Kuo A."/>
            <person name="Tritt A."/>
            <person name="Lipzen A."/>
            <person name="He G."/>
            <person name="Yan M."/>
            <person name="Ng V."/>
            <person name="Cullen D."/>
            <person name="Martin F."/>
            <person name="Rosso M.-N."/>
            <person name="Henrissat B."/>
            <person name="Hibbett D."/>
            <person name="Martinez A.T."/>
            <person name="Grigoriev I.V."/>
        </authorList>
    </citation>
    <scope>NUCLEOTIDE SEQUENCE</scope>
    <source>
        <strain evidence="11">AH 40177</strain>
    </source>
</reference>
<protein>
    <recommendedName>
        <fullName evidence="10">Homeobox domain-containing protein</fullName>
    </recommendedName>
</protein>
<evidence type="ECO:0000256" key="1">
    <source>
        <dbReference type="ARBA" id="ARBA00004123"/>
    </source>
</evidence>
<dbReference type="GO" id="GO:0005789">
    <property type="term" value="C:endoplasmic reticulum membrane"/>
    <property type="evidence" value="ECO:0007669"/>
    <property type="project" value="UniProtKB-SubCell"/>
</dbReference>
<feature type="compositionally biased region" description="Low complexity" evidence="9">
    <location>
        <begin position="421"/>
        <end position="432"/>
    </location>
</feature>
<accession>A0A9P5PFM9</accession>
<dbReference type="EMBL" id="JADNRY010000172">
    <property type="protein sequence ID" value="KAF9062439.1"/>
    <property type="molecule type" value="Genomic_DNA"/>
</dbReference>
<dbReference type="InterPro" id="IPR017970">
    <property type="entry name" value="Homeobox_CS"/>
</dbReference>
<evidence type="ECO:0000313" key="11">
    <source>
        <dbReference type="EMBL" id="KAF9062439.1"/>
    </source>
</evidence>
<feature type="region of interest" description="Disordered" evidence="9">
    <location>
        <begin position="324"/>
        <end position="359"/>
    </location>
</feature>
<dbReference type="FunFam" id="1.10.10.60:FF:000020">
    <property type="entry name" value="Ceramide synthase 5"/>
    <property type="match status" value="1"/>
</dbReference>
<feature type="region of interest" description="Disordered" evidence="9">
    <location>
        <begin position="390"/>
        <end position="432"/>
    </location>
</feature>
<evidence type="ECO:0000256" key="2">
    <source>
        <dbReference type="ARBA" id="ARBA00004127"/>
    </source>
</evidence>
<feature type="region of interest" description="Disordered" evidence="9">
    <location>
        <begin position="509"/>
        <end position="530"/>
    </location>
</feature>
<evidence type="ECO:0000256" key="9">
    <source>
        <dbReference type="SAM" id="MobiDB-lite"/>
    </source>
</evidence>
<feature type="domain" description="Homeobox" evidence="10">
    <location>
        <begin position="38"/>
        <end position="98"/>
    </location>
</feature>
<feature type="compositionally biased region" description="Low complexity" evidence="9">
    <location>
        <begin position="138"/>
        <end position="151"/>
    </location>
</feature>
<keyword evidence="6 7" id="KW-0539">Nucleus</keyword>
<evidence type="ECO:0000256" key="7">
    <source>
        <dbReference type="PROSITE-ProRule" id="PRU00108"/>
    </source>
</evidence>
<evidence type="ECO:0000256" key="8">
    <source>
        <dbReference type="RuleBase" id="RU000682"/>
    </source>
</evidence>
<feature type="compositionally biased region" description="Basic and acidic residues" evidence="9">
    <location>
        <begin position="107"/>
        <end position="116"/>
    </location>
</feature>
<dbReference type="Proteomes" id="UP000772434">
    <property type="component" value="Unassembled WGS sequence"/>
</dbReference>
<gene>
    <name evidence="11" type="ORF">BDP27DRAFT_1271639</name>
</gene>
<evidence type="ECO:0000313" key="12">
    <source>
        <dbReference type="Proteomes" id="UP000772434"/>
    </source>
</evidence>